<dbReference type="GO" id="GO:0019843">
    <property type="term" value="F:rRNA binding"/>
    <property type="evidence" value="ECO:0007669"/>
    <property type="project" value="TreeGrafter"/>
</dbReference>
<dbReference type="Proteomes" id="UP001149165">
    <property type="component" value="Unassembled WGS sequence"/>
</dbReference>
<reference evidence="6" key="2">
    <citation type="journal article" date="2023" name="IMA Fungus">
        <title>Comparative genomic study of the Penicillium genus elucidates a diverse pangenome and 15 lateral gene transfer events.</title>
        <authorList>
            <person name="Petersen C."/>
            <person name="Sorensen T."/>
            <person name="Nielsen M.R."/>
            <person name="Sondergaard T.E."/>
            <person name="Sorensen J.L."/>
            <person name="Fitzpatrick D.A."/>
            <person name="Frisvad J.C."/>
            <person name="Nielsen K.L."/>
        </authorList>
    </citation>
    <scope>NUCLEOTIDE SEQUENCE</scope>
    <source>
        <strain evidence="6">IBT 30069</strain>
    </source>
</reference>
<dbReference type="Pfam" id="PF09805">
    <property type="entry name" value="Nop25"/>
    <property type="match status" value="1"/>
</dbReference>
<accession>A0A9W9K9G2</accession>
<evidence type="ECO:0000256" key="3">
    <source>
        <dbReference type="ARBA" id="ARBA00023054"/>
    </source>
</evidence>
<feature type="compositionally biased region" description="Acidic residues" evidence="5">
    <location>
        <begin position="89"/>
        <end position="109"/>
    </location>
</feature>
<dbReference type="OrthoDB" id="551633at2759"/>
<gene>
    <name evidence="6" type="ORF">N7456_007638</name>
</gene>
<comment type="caution">
    <text evidence="6">The sequence shown here is derived from an EMBL/GenBank/DDBJ whole genome shotgun (WGS) entry which is preliminary data.</text>
</comment>
<feature type="compositionally biased region" description="Basic residues" evidence="5">
    <location>
        <begin position="203"/>
        <end position="216"/>
    </location>
</feature>
<dbReference type="AlphaFoldDB" id="A0A9W9K9G2"/>
<evidence type="ECO:0000313" key="7">
    <source>
        <dbReference type="Proteomes" id="UP001149165"/>
    </source>
</evidence>
<dbReference type="PANTHER" id="PTHR14577">
    <property type="entry name" value="NUCLEOLAR PROTEIN 12"/>
    <property type="match status" value="1"/>
</dbReference>
<comment type="similarity">
    <text evidence="2">Belongs to the RRP17 family.</text>
</comment>
<keyword evidence="7" id="KW-1185">Reference proteome</keyword>
<protein>
    <recommendedName>
        <fullName evidence="8">Nucleolar protein 12</fullName>
    </recommendedName>
</protein>
<organism evidence="6 7">
    <name type="scientific">Penicillium angulare</name>
    <dbReference type="NCBI Taxonomy" id="116970"/>
    <lineage>
        <taxon>Eukaryota</taxon>
        <taxon>Fungi</taxon>
        <taxon>Dikarya</taxon>
        <taxon>Ascomycota</taxon>
        <taxon>Pezizomycotina</taxon>
        <taxon>Eurotiomycetes</taxon>
        <taxon>Eurotiomycetidae</taxon>
        <taxon>Eurotiales</taxon>
        <taxon>Aspergillaceae</taxon>
        <taxon>Penicillium</taxon>
    </lineage>
</organism>
<name>A0A9W9K9G2_9EURO</name>
<dbReference type="EMBL" id="JAPQKH010000005">
    <property type="protein sequence ID" value="KAJ5096917.1"/>
    <property type="molecule type" value="Genomic_DNA"/>
</dbReference>
<comment type="subcellular location">
    <subcellularLocation>
        <location evidence="1">Nucleus</location>
        <location evidence="1">Nucleolus</location>
    </subcellularLocation>
</comment>
<feature type="compositionally biased region" description="Basic residues" evidence="5">
    <location>
        <begin position="170"/>
        <end position="186"/>
    </location>
</feature>
<reference evidence="6" key="1">
    <citation type="submission" date="2022-11" db="EMBL/GenBank/DDBJ databases">
        <authorList>
            <person name="Petersen C."/>
        </authorList>
    </citation>
    <scope>NUCLEOTIDE SEQUENCE</scope>
    <source>
        <strain evidence="6">IBT 30069</strain>
    </source>
</reference>
<feature type="compositionally biased region" description="Basic and acidic residues" evidence="5">
    <location>
        <begin position="44"/>
        <end position="88"/>
    </location>
</feature>
<feature type="compositionally biased region" description="Basic residues" evidence="5">
    <location>
        <begin position="34"/>
        <end position="43"/>
    </location>
</feature>
<keyword evidence="3" id="KW-0175">Coiled coil</keyword>
<evidence type="ECO:0000256" key="1">
    <source>
        <dbReference type="ARBA" id="ARBA00004604"/>
    </source>
</evidence>
<proteinExistence type="inferred from homology"/>
<dbReference type="PANTHER" id="PTHR14577:SF0">
    <property type="entry name" value="NUCLEOLAR PROTEIN 12"/>
    <property type="match status" value="1"/>
</dbReference>
<evidence type="ECO:0008006" key="8">
    <source>
        <dbReference type="Google" id="ProtNLM"/>
    </source>
</evidence>
<evidence type="ECO:0000256" key="5">
    <source>
        <dbReference type="SAM" id="MobiDB-lite"/>
    </source>
</evidence>
<dbReference type="GO" id="GO:0005730">
    <property type="term" value="C:nucleolus"/>
    <property type="evidence" value="ECO:0007669"/>
    <property type="project" value="UniProtKB-SubCell"/>
</dbReference>
<evidence type="ECO:0000256" key="4">
    <source>
        <dbReference type="ARBA" id="ARBA00023242"/>
    </source>
</evidence>
<feature type="region of interest" description="Disordered" evidence="5">
    <location>
        <begin position="33"/>
        <end position="216"/>
    </location>
</feature>
<evidence type="ECO:0000313" key="6">
    <source>
        <dbReference type="EMBL" id="KAJ5096917.1"/>
    </source>
</evidence>
<sequence>MGPYFNNKKRKVTVQKVEEVNFDNDARHEYLTGFHKRKVQRAKHAQDIAEKKMREEKRQDRKRLREERAADFNRIMEEHKRQKKRFQEENESDSGDSDEEDDQEWEGIEEPPVVDYEAEYIDEDKYTTVTVEEMDTSREGLRKSAQGEDTEDEEETKKKPAETTEPEKKPAKKSWKSDKPKKKKKQFRYESKTDRKLTAAKQRASKSKKAKARREE</sequence>
<keyword evidence="4" id="KW-0539">Nucleus</keyword>
<dbReference type="InterPro" id="IPR019186">
    <property type="entry name" value="Nucleolar_protein_12"/>
</dbReference>
<evidence type="ECO:0000256" key="2">
    <source>
        <dbReference type="ARBA" id="ARBA00007175"/>
    </source>
</evidence>
<feature type="compositionally biased region" description="Basic and acidic residues" evidence="5">
    <location>
        <begin position="135"/>
        <end position="146"/>
    </location>
</feature>
<feature type="compositionally biased region" description="Basic and acidic residues" evidence="5">
    <location>
        <begin position="155"/>
        <end position="169"/>
    </location>
</feature>
<feature type="compositionally biased region" description="Basic and acidic residues" evidence="5">
    <location>
        <begin position="187"/>
        <end position="197"/>
    </location>
</feature>